<dbReference type="CDD" id="cd00082">
    <property type="entry name" value="HisKA"/>
    <property type="match status" value="1"/>
</dbReference>
<accession>A0A433VU40</accession>
<dbReference type="PRINTS" id="PR00344">
    <property type="entry name" value="BCTRLSENSOR"/>
</dbReference>
<keyword evidence="8" id="KW-0902">Two-component regulatory system</keyword>
<keyword evidence="4" id="KW-0808">Transferase</keyword>
<dbReference type="Pfam" id="PF05227">
    <property type="entry name" value="CHASE3"/>
    <property type="match status" value="1"/>
</dbReference>
<feature type="transmembrane region" description="Helical" evidence="10">
    <location>
        <begin position="149"/>
        <end position="174"/>
    </location>
</feature>
<comment type="caution">
    <text evidence="12">The sequence shown here is derived from an EMBL/GenBank/DDBJ whole genome shotgun (WGS) entry which is preliminary data.</text>
</comment>
<keyword evidence="6" id="KW-0418">Kinase</keyword>
<dbReference type="InterPro" id="IPR003594">
    <property type="entry name" value="HATPase_dom"/>
</dbReference>
<dbReference type="InterPro" id="IPR004358">
    <property type="entry name" value="Sig_transdc_His_kin-like_C"/>
</dbReference>
<reference evidence="12" key="1">
    <citation type="submission" date="2018-12" db="EMBL/GenBank/DDBJ databases">
        <authorList>
            <person name="Will S."/>
            <person name="Neumann-Schaal M."/>
            <person name="Henke P."/>
        </authorList>
    </citation>
    <scope>NUCLEOTIDE SEQUENCE</scope>
    <source>
        <strain evidence="12">PCC 7102</strain>
    </source>
</reference>
<evidence type="ECO:0000313" key="12">
    <source>
        <dbReference type="EMBL" id="RUT09626.1"/>
    </source>
</evidence>
<evidence type="ECO:0000256" key="7">
    <source>
        <dbReference type="ARBA" id="ARBA00022840"/>
    </source>
</evidence>
<dbReference type="SUPFAM" id="SSF55785">
    <property type="entry name" value="PYP-like sensor domain (PAS domain)"/>
    <property type="match status" value="1"/>
</dbReference>
<feature type="coiled-coil region" evidence="9">
    <location>
        <begin position="174"/>
        <end position="201"/>
    </location>
</feature>
<organism evidence="12 13">
    <name type="scientific">Dulcicalothrix desertica PCC 7102</name>
    <dbReference type="NCBI Taxonomy" id="232991"/>
    <lineage>
        <taxon>Bacteria</taxon>
        <taxon>Bacillati</taxon>
        <taxon>Cyanobacteriota</taxon>
        <taxon>Cyanophyceae</taxon>
        <taxon>Nostocales</taxon>
        <taxon>Calotrichaceae</taxon>
        <taxon>Dulcicalothrix</taxon>
    </lineage>
</organism>
<evidence type="ECO:0000259" key="11">
    <source>
        <dbReference type="PROSITE" id="PS50109"/>
    </source>
</evidence>
<evidence type="ECO:0000256" key="8">
    <source>
        <dbReference type="ARBA" id="ARBA00023012"/>
    </source>
</evidence>
<dbReference type="Gene3D" id="1.10.287.130">
    <property type="match status" value="1"/>
</dbReference>
<gene>
    <name evidence="12" type="ORF">DSM106972_001210</name>
</gene>
<keyword evidence="7" id="KW-0067">ATP-binding</keyword>
<keyword evidence="5" id="KW-0547">Nucleotide-binding</keyword>
<dbReference type="SMART" id="SM00387">
    <property type="entry name" value="HATPase_c"/>
    <property type="match status" value="1"/>
</dbReference>
<dbReference type="PANTHER" id="PTHR43065:SF46">
    <property type="entry name" value="C4-DICARBOXYLATE TRANSPORT SENSOR PROTEIN DCTB"/>
    <property type="match status" value="1"/>
</dbReference>
<dbReference type="InterPro" id="IPR036890">
    <property type="entry name" value="HATPase_C_sf"/>
</dbReference>
<dbReference type="InterPro" id="IPR003661">
    <property type="entry name" value="HisK_dim/P_dom"/>
</dbReference>
<evidence type="ECO:0000256" key="4">
    <source>
        <dbReference type="ARBA" id="ARBA00022679"/>
    </source>
</evidence>
<dbReference type="Pfam" id="PF00512">
    <property type="entry name" value="HisKA"/>
    <property type="match status" value="1"/>
</dbReference>
<dbReference type="GO" id="GO:0000155">
    <property type="term" value="F:phosphorelay sensor kinase activity"/>
    <property type="evidence" value="ECO:0007669"/>
    <property type="project" value="InterPro"/>
</dbReference>
<evidence type="ECO:0000256" key="10">
    <source>
        <dbReference type="SAM" id="Phobius"/>
    </source>
</evidence>
<dbReference type="PROSITE" id="PS50109">
    <property type="entry name" value="HIS_KIN"/>
    <property type="match status" value="1"/>
</dbReference>
<dbReference type="EMBL" id="RSCL01000001">
    <property type="protein sequence ID" value="RUT09626.1"/>
    <property type="molecule type" value="Genomic_DNA"/>
</dbReference>
<dbReference type="AlphaFoldDB" id="A0A433VU40"/>
<keyword evidence="3" id="KW-0597">Phosphoprotein</keyword>
<dbReference type="PANTHER" id="PTHR43065">
    <property type="entry name" value="SENSOR HISTIDINE KINASE"/>
    <property type="match status" value="1"/>
</dbReference>
<evidence type="ECO:0000256" key="3">
    <source>
        <dbReference type="ARBA" id="ARBA00022553"/>
    </source>
</evidence>
<dbReference type="Gene3D" id="3.30.565.10">
    <property type="entry name" value="Histidine kinase-like ATPase, C-terminal domain"/>
    <property type="match status" value="1"/>
</dbReference>
<evidence type="ECO:0000313" key="13">
    <source>
        <dbReference type="Proteomes" id="UP000271624"/>
    </source>
</evidence>
<keyword evidence="10" id="KW-0472">Membrane</keyword>
<name>A0A433VU40_9CYAN</name>
<protein>
    <recommendedName>
        <fullName evidence="2">histidine kinase</fullName>
        <ecNumber evidence="2">2.7.13.3</ecNumber>
    </recommendedName>
</protein>
<evidence type="ECO:0000256" key="9">
    <source>
        <dbReference type="SAM" id="Coils"/>
    </source>
</evidence>
<evidence type="ECO:0000256" key="1">
    <source>
        <dbReference type="ARBA" id="ARBA00000085"/>
    </source>
</evidence>
<dbReference type="InterPro" id="IPR035965">
    <property type="entry name" value="PAS-like_dom_sf"/>
</dbReference>
<proteinExistence type="predicted"/>
<keyword evidence="13" id="KW-1185">Reference proteome</keyword>
<dbReference type="GO" id="GO:0005524">
    <property type="term" value="F:ATP binding"/>
    <property type="evidence" value="ECO:0007669"/>
    <property type="project" value="UniProtKB-KW"/>
</dbReference>
<keyword evidence="10" id="KW-0812">Transmembrane</keyword>
<dbReference type="SUPFAM" id="SSF47384">
    <property type="entry name" value="Homodimeric domain of signal transducing histidine kinase"/>
    <property type="match status" value="1"/>
</dbReference>
<sequence length="558" mass="62178">MINAIIYYSNTFKLIYHQHSVNQALQVISQLERTLWEFNNTQISFQTYLVTNNQSYLSDYTVGVEQTNTSLKQLDTIFSYANDKKYINLLQDKITNSFNLFESQINANKNQELLSTEVLTRDIQQLFEKIKANESKKLQTVIKASQISFVHTITTFSIATFGNVGLVVLFYLLLRSAKMHLQVTERKLASCENRLQALMDASECVELIAPDTTLLEINANGIKMMKALSANELLGKRVDTRVEREYYRAFAALHESVCRGNAGTLEFEINVQGTRRWVKTHAVPLSCEDGSFLNLSVTRDITEEKQLFSTLLRFQRLDTIGSNAGGIAHDLNNVLSPILLSAQLLRMKLPNNEYSSLLTTLENNVKRGANLIKQILLFARGVDKQTLIDLKAVFSDVELFITQTFPKSITCQISVSPYLGCVMGNTTQIHQVLMNLVVNARDAMPQGGKLTLHLNGADTETNFVIITVTDTGIGIPASNLEHIFEPFFTTKEVGKGTGLGLSTTKSIIKNHGGFIDVHSKVGEGTCFKVYLPVIKTTSTHILPTQLTSSCGTGILPVQ</sequence>
<dbReference type="Gene3D" id="3.30.450.20">
    <property type="entry name" value="PAS domain"/>
    <property type="match status" value="1"/>
</dbReference>
<keyword evidence="10" id="KW-1133">Transmembrane helix</keyword>
<dbReference type="InterPro" id="IPR007891">
    <property type="entry name" value="CHASE3"/>
</dbReference>
<comment type="catalytic activity">
    <reaction evidence="1">
        <text>ATP + protein L-histidine = ADP + protein N-phospho-L-histidine.</text>
        <dbReference type="EC" id="2.7.13.3"/>
    </reaction>
</comment>
<dbReference type="Proteomes" id="UP000271624">
    <property type="component" value="Unassembled WGS sequence"/>
</dbReference>
<dbReference type="EC" id="2.7.13.3" evidence="2"/>
<reference evidence="12" key="2">
    <citation type="journal article" date="2019" name="Genome Biol. Evol.">
        <title>Day and night: Metabolic profiles and evolutionary relationships of six axenic non-marine cyanobacteria.</title>
        <authorList>
            <person name="Will S.E."/>
            <person name="Henke P."/>
            <person name="Boedeker C."/>
            <person name="Huang S."/>
            <person name="Brinkmann H."/>
            <person name="Rohde M."/>
            <person name="Jarek M."/>
            <person name="Friedl T."/>
            <person name="Seufert S."/>
            <person name="Schumacher M."/>
            <person name="Overmann J."/>
            <person name="Neumann-Schaal M."/>
            <person name="Petersen J."/>
        </authorList>
    </citation>
    <scope>NUCLEOTIDE SEQUENCE [LARGE SCALE GENOMIC DNA]</scope>
    <source>
        <strain evidence="12">PCC 7102</strain>
    </source>
</reference>
<dbReference type="SUPFAM" id="SSF55874">
    <property type="entry name" value="ATPase domain of HSP90 chaperone/DNA topoisomerase II/histidine kinase"/>
    <property type="match status" value="1"/>
</dbReference>
<evidence type="ECO:0000256" key="2">
    <source>
        <dbReference type="ARBA" id="ARBA00012438"/>
    </source>
</evidence>
<dbReference type="InterPro" id="IPR005467">
    <property type="entry name" value="His_kinase_dom"/>
</dbReference>
<dbReference type="InterPro" id="IPR036097">
    <property type="entry name" value="HisK_dim/P_sf"/>
</dbReference>
<feature type="domain" description="Histidine kinase" evidence="11">
    <location>
        <begin position="326"/>
        <end position="535"/>
    </location>
</feature>
<evidence type="ECO:0000256" key="6">
    <source>
        <dbReference type="ARBA" id="ARBA00022777"/>
    </source>
</evidence>
<dbReference type="Pfam" id="PF02518">
    <property type="entry name" value="HATPase_c"/>
    <property type="match status" value="1"/>
</dbReference>
<evidence type="ECO:0000256" key="5">
    <source>
        <dbReference type="ARBA" id="ARBA00022741"/>
    </source>
</evidence>
<dbReference type="SMART" id="SM00388">
    <property type="entry name" value="HisKA"/>
    <property type="match status" value="1"/>
</dbReference>
<keyword evidence="9" id="KW-0175">Coiled coil</keyword>